<reference evidence="1 2" key="1">
    <citation type="submission" date="2016-02" db="EMBL/GenBank/DDBJ databases">
        <title>Comparative analysis of three nematocidal Bacillus thuringiensis strains.</title>
        <authorList>
            <person name="Hollensteiner J."/>
            <person name="Kloesener M."/>
            <person name="Bunk B."/>
            <person name="Sproeer C."/>
            <person name="Rosenstiel P."/>
            <person name="Schulte-Iserlohe R."/>
            <person name="Schulenburg H."/>
            <person name="Liesegang H."/>
        </authorList>
    </citation>
    <scope>NUCLEOTIDE SEQUENCE [LARGE SCALE GENOMIC DNA]</scope>
    <source>
        <strain evidence="1 2">Bt18247</strain>
        <plasmid evidence="1 2">p174778</plasmid>
    </source>
</reference>
<geneLocation type="plasmid" evidence="1 2">
    <name>p174778</name>
</geneLocation>
<dbReference type="AlphaFoldDB" id="A0A9W3SYX0"/>
<name>A0A9W3SYX0_BACTU</name>
<organism evidence="1 2">
    <name type="scientific">Bacillus thuringiensis Bt18247</name>
    <dbReference type="NCBI Taxonomy" id="1423143"/>
    <lineage>
        <taxon>Bacteria</taxon>
        <taxon>Bacillati</taxon>
        <taxon>Bacillota</taxon>
        <taxon>Bacilli</taxon>
        <taxon>Bacillales</taxon>
        <taxon>Bacillaceae</taxon>
        <taxon>Bacillus</taxon>
        <taxon>Bacillus cereus group</taxon>
    </lineage>
</organism>
<gene>
    <name evidence="1" type="ORF">BTI247_59770</name>
</gene>
<evidence type="ECO:0000313" key="1">
    <source>
        <dbReference type="EMBL" id="AOM14307.1"/>
    </source>
</evidence>
<evidence type="ECO:0000313" key="2">
    <source>
        <dbReference type="Proteomes" id="UP000192743"/>
    </source>
</evidence>
<dbReference type="Proteomes" id="UP000192743">
    <property type="component" value="Plasmid p174778"/>
</dbReference>
<keyword evidence="1" id="KW-0614">Plasmid</keyword>
<dbReference type="EMBL" id="CP015251">
    <property type="protein sequence ID" value="AOM14307.1"/>
    <property type="molecule type" value="Genomic_DNA"/>
</dbReference>
<accession>A0A9W3SYX0</accession>
<sequence length="42" mass="4850">MKACKKRKTVVQTPEEIREEKCQQAIVLFNQGITYPDIVKKG</sequence>
<protein>
    <submittedName>
        <fullName evidence="1">Uncharacterized protein</fullName>
    </submittedName>
</protein>
<proteinExistence type="predicted"/>